<dbReference type="AlphaFoldDB" id="A0A135L1I8"/>
<dbReference type="STRING" id="1413211.U473_01620"/>
<accession>A0A135L1I8</accession>
<evidence type="ECO:0000256" key="2">
    <source>
        <dbReference type="ARBA" id="ARBA00022670"/>
    </source>
</evidence>
<evidence type="ECO:0000256" key="3">
    <source>
        <dbReference type="ARBA" id="ARBA00022801"/>
    </source>
</evidence>
<evidence type="ECO:0000256" key="1">
    <source>
        <dbReference type="ARBA" id="ARBA00022612"/>
    </source>
</evidence>
<sequence>MNEKLEQRAFDITGIEVRAGEGDEPIKITGYFIEWEKLSNPIMGFFREKFAKGAFRNLVNGDIRALWQHDVSKVLGRTTNKTLTIYEDDRGAKFELIPPETTWGKDAVESIRRGDVSEMSFMFKGFKDEWDEKADPDYPIRTVLEADLYEVSPVTFAAYPQTSVGVRSAQDVYQAYVQKTKAKKPDSKIAIRKKKLDLLEKSI</sequence>
<dbReference type="InterPro" id="IPR054613">
    <property type="entry name" value="Peptidase_S78_dom"/>
</dbReference>
<dbReference type="InterPro" id="IPR006433">
    <property type="entry name" value="Prohead_protease"/>
</dbReference>
<gene>
    <name evidence="5" type="ORF">U473_01620</name>
</gene>
<proteinExistence type="predicted"/>
<evidence type="ECO:0000259" key="4">
    <source>
        <dbReference type="Pfam" id="PF04586"/>
    </source>
</evidence>
<keyword evidence="2" id="KW-0645">Protease</keyword>
<evidence type="ECO:0000313" key="6">
    <source>
        <dbReference type="Proteomes" id="UP000070352"/>
    </source>
</evidence>
<dbReference type="RefSeq" id="WP_068722728.1">
    <property type="nucleotide sequence ID" value="NZ_LSKU01000001.1"/>
</dbReference>
<keyword evidence="1" id="KW-1188">Viral release from host cell</keyword>
<name>A0A135L1I8_9BACI</name>
<dbReference type="GO" id="GO:0008233">
    <property type="term" value="F:peptidase activity"/>
    <property type="evidence" value="ECO:0007669"/>
    <property type="project" value="UniProtKB-KW"/>
</dbReference>
<organism evidence="5 6">
    <name type="scientific">Tepidibacillus decaturensis</name>
    <dbReference type="NCBI Taxonomy" id="1413211"/>
    <lineage>
        <taxon>Bacteria</taxon>
        <taxon>Bacillati</taxon>
        <taxon>Bacillota</taxon>
        <taxon>Bacilli</taxon>
        <taxon>Bacillales</taxon>
        <taxon>Bacillaceae</taxon>
        <taxon>Tepidibacillus</taxon>
    </lineage>
</organism>
<feature type="domain" description="Prohead serine protease" evidence="4">
    <location>
        <begin position="15"/>
        <end position="168"/>
    </location>
</feature>
<dbReference type="GO" id="GO:0006508">
    <property type="term" value="P:proteolysis"/>
    <property type="evidence" value="ECO:0007669"/>
    <property type="project" value="UniProtKB-KW"/>
</dbReference>
<dbReference type="Pfam" id="PF04586">
    <property type="entry name" value="Peptidase_S78"/>
    <property type="match status" value="1"/>
</dbReference>
<dbReference type="OrthoDB" id="64791at2"/>
<evidence type="ECO:0000313" key="5">
    <source>
        <dbReference type="EMBL" id="KXG42871.1"/>
    </source>
</evidence>
<protein>
    <recommendedName>
        <fullName evidence="4">Prohead serine protease domain-containing protein</fullName>
    </recommendedName>
</protein>
<keyword evidence="3" id="KW-0378">Hydrolase</keyword>
<reference evidence="5 6" key="1">
    <citation type="submission" date="2016-02" db="EMBL/GenBank/DDBJ databases">
        <title>Draft Genome for Tepidibacillus decaturensis nov. sp. Strain Z9, an Anaerobic, Moderately Thermophilic and Heterotrophic Bacterium from Deep Subsurface of the Illinois Basin, USA.</title>
        <authorList>
            <person name="Dong Y."/>
            <person name="Chang J.Y."/>
            <person name="Sanford R."/>
            <person name="Fouke B.W."/>
        </authorList>
    </citation>
    <scope>NUCLEOTIDE SEQUENCE [LARGE SCALE GENOMIC DNA]</scope>
    <source>
        <strain evidence="5 6">Z9</strain>
    </source>
</reference>
<comment type="caution">
    <text evidence="5">The sequence shown here is derived from an EMBL/GenBank/DDBJ whole genome shotgun (WGS) entry which is preliminary data.</text>
</comment>
<dbReference type="NCBIfam" id="TIGR01543">
    <property type="entry name" value="proheadase_HK97"/>
    <property type="match status" value="1"/>
</dbReference>
<keyword evidence="6" id="KW-1185">Reference proteome</keyword>
<dbReference type="Proteomes" id="UP000070352">
    <property type="component" value="Unassembled WGS sequence"/>
</dbReference>
<dbReference type="EMBL" id="LSKU01000001">
    <property type="protein sequence ID" value="KXG42871.1"/>
    <property type="molecule type" value="Genomic_DNA"/>
</dbReference>